<evidence type="ECO:0000313" key="2">
    <source>
        <dbReference type="EMBL" id="CAD7663525.1"/>
    </source>
</evidence>
<dbReference type="Gene3D" id="3.40.605.10">
    <property type="entry name" value="Aldehyde Dehydrogenase, Chain A, domain 1"/>
    <property type="match status" value="1"/>
</dbReference>
<dbReference type="EMBL" id="OC947843">
    <property type="protein sequence ID" value="CAD7663525.1"/>
    <property type="molecule type" value="Genomic_DNA"/>
</dbReference>
<proteinExistence type="predicted"/>
<dbReference type="OrthoDB" id="6509558at2759"/>
<keyword evidence="3" id="KW-1185">Reference proteome</keyword>
<dbReference type="AlphaFoldDB" id="A0A7R9R063"/>
<accession>A0A7R9R063</accession>
<organism evidence="2">
    <name type="scientific">Oppiella nova</name>
    <dbReference type="NCBI Taxonomy" id="334625"/>
    <lineage>
        <taxon>Eukaryota</taxon>
        <taxon>Metazoa</taxon>
        <taxon>Ecdysozoa</taxon>
        <taxon>Arthropoda</taxon>
        <taxon>Chelicerata</taxon>
        <taxon>Arachnida</taxon>
        <taxon>Acari</taxon>
        <taxon>Acariformes</taxon>
        <taxon>Sarcoptiformes</taxon>
        <taxon>Oribatida</taxon>
        <taxon>Brachypylina</taxon>
        <taxon>Oppioidea</taxon>
        <taxon>Oppiidae</taxon>
        <taxon>Oppiella</taxon>
    </lineage>
</organism>
<reference evidence="2" key="1">
    <citation type="submission" date="2020-11" db="EMBL/GenBank/DDBJ databases">
        <authorList>
            <person name="Tran Van P."/>
        </authorList>
    </citation>
    <scope>NUCLEOTIDE SEQUENCE</scope>
</reference>
<gene>
    <name evidence="2" type="ORF">ONB1V03_LOCUS20083</name>
</gene>
<dbReference type="Proteomes" id="UP000728032">
    <property type="component" value="Unassembled WGS sequence"/>
</dbReference>
<feature type="domain" description="Aldehyde dehydrogenase" evidence="1">
    <location>
        <begin position="7"/>
        <end position="51"/>
    </location>
</feature>
<dbReference type="PANTHER" id="PTHR11699">
    <property type="entry name" value="ALDEHYDE DEHYDROGENASE-RELATED"/>
    <property type="match status" value="1"/>
</dbReference>
<dbReference type="InterPro" id="IPR016161">
    <property type="entry name" value="Ald_DH/histidinol_DH"/>
</dbReference>
<dbReference type="InterPro" id="IPR015590">
    <property type="entry name" value="Aldehyde_DH_dom"/>
</dbReference>
<feature type="non-terminal residue" evidence="2">
    <location>
        <position position="1"/>
    </location>
</feature>
<dbReference type="GO" id="GO:0016491">
    <property type="term" value="F:oxidoreductase activity"/>
    <property type="evidence" value="ECO:0007669"/>
    <property type="project" value="InterPro"/>
</dbReference>
<dbReference type="SUPFAM" id="SSF53720">
    <property type="entry name" value="ALDH-like"/>
    <property type="match status" value="1"/>
</dbReference>
<dbReference type="Pfam" id="PF00171">
    <property type="entry name" value="Aldedh"/>
    <property type="match status" value="1"/>
</dbReference>
<evidence type="ECO:0000313" key="3">
    <source>
        <dbReference type="Proteomes" id="UP000728032"/>
    </source>
</evidence>
<dbReference type="EMBL" id="CAJPVJ010033018">
    <property type="protein sequence ID" value="CAG2180662.1"/>
    <property type="molecule type" value="Genomic_DNA"/>
</dbReference>
<dbReference type="InterPro" id="IPR016162">
    <property type="entry name" value="Ald_DH_N"/>
</dbReference>
<protein>
    <recommendedName>
        <fullName evidence="1">Aldehyde dehydrogenase domain-containing protein</fullName>
    </recommendedName>
</protein>
<sequence length="64" mass="7121">VFINNSWVDSVSGKTFETINPATGQVIAKVQEGDKQDIDKAVQAARNAFKRVGLHFHVIFINHI</sequence>
<name>A0A7R9R063_9ACAR</name>
<evidence type="ECO:0000259" key="1">
    <source>
        <dbReference type="Pfam" id="PF00171"/>
    </source>
</evidence>